<sequence length="170" mass="18125">MAELAQPPDHFACPLTFELMVDPVVDPTSGTTYEKAAIVEWLTKNATSPVSGAALRPSQLVPNLALRNAIDEWREAHGVPAPPRVVEATAAAEAVEVVDTNTASSVERRIRRVDPSAAASAPVWEFEDGPSGSGAWRRFDADGAAQAEPSRAAPSCFFGRLRHLPSTRAP</sequence>
<dbReference type="Gene3D" id="3.30.40.10">
    <property type="entry name" value="Zinc/RING finger domain, C3HC4 (zinc finger)"/>
    <property type="match status" value="1"/>
</dbReference>
<evidence type="ECO:0000313" key="4">
    <source>
        <dbReference type="Proteomes" id="UP001363151"/>
    </source>
</evidence>
<dbReference type="PROSITE" id="PS51698">
    <property type="entry name" value="U_BOX"/>
    <property type="match status" value="1"/>
</dbReference>
<reference evidence="3 4" key="1">
    <citation type="submission" date="2024-03" db="EMBL/GenBank/DDBJ databases">
        <title>Aureococcus anophagefferens CCMP1851 and Kratosvirus quantuckense: Draft genome of a second virus-susceptible host strain in the model system.</title>
        <authorList>
            <person name="Chase E."/>
            <person name="Truchon A.R."/>
            <person name="Schepens W."/>
            <person name="Wilhelm S.W."/>
        </authorList>
    </citation>
    <scope>NUCLEOTIDE SEQUENCE [LARGE SCALE GENOMIC DNA]</scope>
    <source>
        <strain evidence="3 4">CCMP1851</strain>
    </source>
</reference>
<comment type="caution">
    <text evidence="3">The sequence shown here is derived from an EMBL/GenBank/DDBJ whole genome shotgun (WGS) entry which is preliminary data.</text>
</comment>
<gene>
    <name evidence="3" type="ORF">SO694_00004039</name>
</gene>
<name>A0ABR1G999_AURAN</name>
<dbReference type="InterPro" id="IPR013083">
    <property type="entry name" value="Znf_RING/FYVE/PHD"/>
</dbReference>
<proteinExistence type="predicted"/>
<organism evidence="3 4">
    <name type="scientific">Aureococcus anophagefferens</name>
    <name type="common">Harmful bloom alga</name>
    <dbReference type="NCBI Taxonomy" id="44056"/>
    <lineage>
        <taxon>Eukaryota</taxon>
        <taxon>Sar</taxon>
        <taxon>Stramenopiles</taxon>
        <taxon>Ochrophyta</taxon>
        <taxon>Pelagophyceae</taxon>
        <taxon>Pelagomonadales</taxon>
        <taxon>Pelagomonadaceae</taxon>
        <taxon>Aureococcus</taxon>
    </lineage>
</organism>
<dbReference type="InterPro" id="IPR052085">
    <property type="entry name" value="WD-SAM-U-box"/>
</dbReference>
<evidence type="ECO:0000313" key="3">
    <source>
        <dbReference type="EMBL" id="KAK7249602.1"/>
    </source>
</evidence>
<dbReference type="PANTHER" id="PTHR46573">
    <property type="entry name" value="WD REPEAT, SAM AND U-BOX DOMAIN-CONTAINING PROTEIN 1"/>
    <property type="match status" value="1"/>
</dbReference>
<dbReference type="Pfam" id="PF04564">
    <property type="entry name" value="U-box"/>
    <property type="match status" value="1"/>
</dbReference>
<dbReference type="Proteomes" id="UP001363151">
    <property type="component" value="Unassembled WGS sequence"/>
</dbReference>
<feature type="domain" description="U-box" evidence="2">
    <location>
        <begin position="6"/>
        <end position="80"/>
    </location>
</feature>
<dbReference type="SUPFAM" id="SSF57850">
    <property type="entry name" value="RING/U-box"/>
    <property type="match status" value="1"/>
</dbReference>
<feature type="region of interest" description="Disordered" evidence="1">
    <location>
        <begin position="119"/>
        <end position="152"/>
    </location>
</feature>
<protein>
    <recommendedName>
        <fullName evidence="2">U-box domain-containing protein</fullName>
    </recommendedName>
</protein>
<evidence type="ECO:0000256" key="1">
    <source>
        <dbReference type="SAM" id="MobiDB-lite"/>
    </source>
</evidence>
<dbReference type="InterPro" id="IPR003613">
    <property type="entry name" value="Ubox_domain"/>
</dbReference>
<keyword evidence="4" id="KW-1185">Reference proteome</keyword>
<evidence type="ECO:0000259" key="2">
    <source>
        <dbReference type="PROSITE" id="PS51698"/>
    </source>
</evidence>
<dbReference type="SMART" id="SM00504">
    <property type="entry name" value="Ubox"/>
    <property type="match status" value="1"/>
</dbReference>
<accession>A0ABR1G999</accession>
<dbReference type="EMBL" id="JBBJCI010000040">
    <property type="protein sequence ID" value="KAK7249602.1"/>
    <property type="molecule type" value="Genomic_DNA"/>
</dbReference>
<dbReference type="PANTHER" id="PTHR46573:SF1">
    <property type="entry name" value="WD REPEAT, SAM AND U-BOX DOMAIN-CONTAINING PROTEIN 1"/>
    <property type="match status" value="1"/>
</dbReference>